<feature type="compositionally biased region" description="Acidic residues" evidence="1">
    <location>
        <begin position="183"/>
        <end position="192"/>
    </location>
</feature>
<organism evidence="3 4">
    <name type="scientific">Carnobacterium viridans</name>
    <dbReference type="NCBI Taxonomy" id="174587"/>
    <lineage>
        <taxon>Bacteria</taxon>
        <taxon>Bacillati</taxon>
        <taxon>Bacillota</taxon>
        <taxon>Bacilli</taxon>
        <taxon>Lactobacillales</taxon>
        <taxon>Carnobacteriaceae</taxon>
        <taxon>Carnobacterium</taxon>
    </lineage>
</organism>
<sequence length="203" mass="22668">MIKSVIGSYSSETAALQKVNQLLSEGSLKDSITLVTNAKISQSIRNQTDIDVFVPPSKSTTENSLGDKIKAVFSSGADEDTKLYSLKHREDSFSDYKDAIEQGNIVVLLDNETSIAGNRVTHYPIETDTMEEDTAGIYPTDVYLEDEPSDLARGERQPRSIRNQHLEFDYDETDLDPSINTDGDLEIEDDFPPTESPDRSDFY</sequence>
<evidence type="ECO:0000313" key="4">
    <source>
        <dbReference type="Proteomes" id="UP000199481"/>
    </source>
</evidence>
<feature type="region of interest" description="Disordered" evidence="1">
    <location>
        <begin position="148"/>
        <end position="203"/>
    </location>
</feature>
<feature type="compositionally biased region" description="Basic and acidic residues" evidence="1">
    <location>
        <begin position="150"/>
        <end position="168"/>
    </location>
</feature>
<gene>
    <name evidence="3" type="ORF">SAMN04487752_2380</name>
</gene>
<dbReference type="InterPro" id="IPR025889">
    <property type="entry name" value="GSP17M-like_dom"/>
</dbReference>
<keyword evidence="4" id="KW-1185">Reference proteome</keyword>
<protein>
    <submittedName>
        <fullName evidence="3">Heat induced stress protein YflT</fullName>
    </submittedName>
</protein>
<dbReference type="RefSeq" id="WP_089978107.1">
    <property type="nucleotide sequence ID" value="NZ_CP084916.1"/>
</dbReference>
<feature type="domain" description="General stress protein 17M-like" evidence="2">
    <location>
        <begin position="5"/>
        <end position="103"/>
    </location>
</feature>
<dbReference type="EMBL" id="FNJW01000008">
    <property type="protein sequence ID" value="SDQ45856.1"/>
    <property type="molecule type" value="Genomic_DNA"/>
</dbReference>
<name>A0A1H1B359_9LACT</name>
<evidence type="ECO:0000256" key="1">
    <source>
        <dbReference type="SAM" id="MobiDB-lite"/>
    </source>
</evidence>
<dbReference type="Pfam" id="PF11181">
    <property type="entry name" value="YflT"/>
    <property type="match status" value="1"/>
</dbReference>
<evidence type="ECO:0000313" key="3">
    <source>
        <dbReference type="EMBL" id="SDQ45856.1"/>
    </source>
</evidence>
<proteinExistence type="predicted"/>
<dbReference type="Proteomes" id="UP000199481">
    <property type="component" value="Unassembled WGS sequence"/>
</dbReference>
<dbReference type="OrthoDB" id="2156588at2"/>
<dbReference type="AlphaFoldDB" id="A0A1H1B359"/>
<evidence type="ECO:0000259" key="2">
    <source>
        <dbReference type="Pfam" id="PF11181"/>
    </source>
</evidence>
<accession>A0A1H1B359</accession>
<reference evidence="4" key="1">
    <citation type="submission" date="2016-10" db="EMBL/GenBank/DDBJ databases">
        <authorList>
            <person name="Varghese N."/>
            <person name="Submissions S."/>
        </authorList>
    </citation>
    <scope>NUCLEOTIDE SEQUENCE [LARGE SCALE GENOMIC DNA]</scope>
    <source>
        <strain evidence="4">MPL-11</strain>
    </source>
</reference>